<proteinExistence type="predicted"/>
<sequence length="171" mass="20529">MSFRMELEDLPPRYRAQAEMQIAQRKSERCLQKGTKRGQNCERNEQKREIQVKNGRFCEQSTKQMPESEKRYYREVILPKVACGQIVKVQEQVVFDLLPEKAYCGLKLPKARYKPDFVLTYADGTVEIVEVKSKFTRRMQRDYIYRRRLFIDLVAEPRGWKFTEWFADKED</sequence>
<protein>
    <submittedName>
        <fullName evidence="1">Endonuclease</fullName>
    </submittedName>
</protein>
<accession>A0A8S5V8U3</accession>
<name>A0A8S5V8U3_9CAUD</name>
<reference evidence="1" key="1">
    <citation type="journal article" date="2021" name="Proc. Natl. Acad. Sci. U.S.A.">
        <title>A Catalog of Tens of Thousands of Viruses from Human Metagenomes Reveals Hidden Associations with Chronic Diseases.</title>
        <authorList>
            <person name="Tisza M.J."/>
            <person name="Buck C.B."/>
        </authorList>
    </citation>
    <scope>NUCLEOTIDE SEQUENCE</scope>
    <source>
        <strain evidence="1">CtCpR1</strain>
    </source>
</reference>
<keyword evidence="1" id="KW-0378">Hydrolase</keyword>
<keyword evidence="1" id="KW-0540">Nuclease</keyword>
<dbReference type="Pfam" id="PF06356">
    <property type="entry name" value="DUF1064"/>
    <property type="match status" value="1"/>
</dbReference>
<evidence type="ECO:0000313" key="1">
    <source>
        <dbReference type="EMBL" id="DAG03140.1"/>
    </source>
</evidence>
<dbReference type="EMBL" id="BK016224">
    <property type="protein sequence ID" value="DAG03140.1"/>
    <property type="molecule type" value="Genomic_DNA"/>
</dbReference>
<dbReference type="InterPro" id="IPR009414">
    <property type="entry name" value="DUF1064"/>
</dbReference>
<dbReference type="GO" id="GO:0004519">
    <property type="term" value="F:endonuclease activity"/>
    <property type="evidence" value="ECO:0007669"/>
    <property type="project" value="UniProtKB-KW"/>
</dbReference>
<organism evidence="1">
    <name type="scientific">Caudovirales sp. ctCpR1</name>
    <dbReference type="NCBI Taxonomy" id="2825760"/>
    <lineage>
        <taxon>Viruses</taxon>
        <taxon>Duplodnaviria</taxon>
        <taxon>Heunggongvirae</taxon>
        <taxon>Uroviricota</taxon>
        <taxon>Caudoviricetes</taxon>
    </lineage>
</organism>
<keyword evidence="1" id="KW-0255">Endonuclease</keyword>